<dbReference type="Pfam" id="PF13432">
    <property type="entry name" value="TPR_16"/>
    <property type="match status" value="1"/>
</dbReference>
<accession>A0A401ZUT3</accession>
<dbReference type="Gene3D" id="1.25.40.10">
    <property type="entry name" value="Tetratricopeptide repeat domain"/>
    <property type="match status" value="3"/>
</dbReference>
<keyword evidence="1" id="KW-0677">Repeat</keyword>
<feature type="repeat" description="TPR" evidence="3">
    <location>
        <begin position="134"/>
        <end position="167"/>
    </location>
</feature>
<dbReference type="PANTHER" id="PTHR44858">
    <property type="entry name" value="TETRATRICOPEPTIDE REPEAT PROTEIN 6"/>
    <property type="match status" value="1"/>
</dbReference>
<dbReference type="Proteomes" id="UP000287352">
    <property type="component" value="Unassembled WGS sequence"/>
</dbReference>
<evidence type="ECO:0000313" key="6">
    <source>
        <dbReference type="Proteomes" id="UP000287352"/>
    </source>
</evidence>
<sequence>MGISQLQNFNGYLLIGLISGLVLFATFMLLIPAFTLLLTIVAQYTRDYRWHILGYSILLAFSRRNTRIYLQRGWAYLQQEDYLHALHDCNRAIMLSPQNGLAYNNRAAVYIKLKEYQKALKDSERFVELQPGIRQSFYNRALAHFYMQEYAAAIKDFDQTLLLDPEYANAYHNRGCAYIGLGNLQAAYQDFVESWLLDPDDISHSWMMEWCKLCLGKQDPEMAEHLEQRAAEDKATVLAMICCGVACWLRESFVEAEQLLEQAIVLASDSEDAHFWLGMTYATLGRDNDAAVAIQQAVRYGLLPGLLQPLQILKEKRPEFFQNYAVTLLQEQTRQDH</sequence>
<feature type="repeat" description="TPR" evidence="3">
    <location>
        <begin position="66"/>
        <end position="99"/>
    </location>
</feature>
<evidence type="ECO:0000313" key="5">
    <source>
        <dbReference type="EMBL" id="GCE10562.1"/>
    </source>
</evidence>
<reference evidence="6" key="1">
    <citation type="submission" date="2018-12" db="EMBL/GenBank/DDBJ databases">
        <title>Tengunoibacter tsumagoiensis gen. nov., sp. nov., Dictyobacter kobayashii sp. nov., D. alpinus sp. nov., and D. joshuensis sp. nov. and description of Dictyobacteraceae fam. nov. within the order Ktedonobacterales isolated from Tengu-no-mugimeshi.</title>
        <authorList>
            <person name="Wang C.M."/>
            <person name="Zheng Y."/>
            <person name="Sakai Y."/>
            <person name="Toyoda A."/>
            <person name="Minakuchi Y."/>
            <person name="Abe K."/>
            <person name="Yokota A."/>
            <person name="Yabe S."/>
        </authorList>
    </citation>
    <scope>NUCLEOTIDE SEQUENCE [LARGE SCALE GENOMIC DNA]</scope>
    <source>
        <strain evidence="6">Uno3</strain>
    </source>
</reference>
<gene>
    <name evidence="5" type="ORF">KTT_04210</name>
</gene>
<keyword evidence="4" id="KW-0812">Transmembrane</keyword>
<comment type="caution">
    <text evidence="5">The sequence shown here is derived from an EMBL/GenBank/DDBJ whole genome shotgun (WGS) entry which is preliminary data.</text>
</comment>
<keyword evidence="2 3" id="KW-0802">TPR repeat</keyword>
<organism evidence="5 6">
    <name type="scientific">Tengunoibacter tsumagoiensis</name>
    <dbReference type="NCBI Taxonomy" id="2014871"/>
    <lineage>
        <taxon>Bacteria</taxon>
        <taxon>Bacillati</taxon>
        <taxon>Chloroflexota</taxon>
        <taxon>Ktedonobacteria</taxon>
        <taxon>Ktedonobacterales</taxon>
        <taxon>Dictyobacteraceae</taxon>
        <taxon>Tengunoibacter</taxon>
    </lineage>
</organism>
<feature type="transmembrane region" description="Helical" evidence="4">
    <location>
        <begin position="12"/>
        <end position="42"/>
    </location>
</feature>
<evidence type="ECO:0000256" key="2">
    <source>
        <dbReference type="ARBA" id="ARBA00022803"/>
    </source>
</evidence>
<dbReference type="Pfam" id="PF13181">
    <property type="entry name" value="TPR_8"/>
    <property type="match status" value="3"/>
</dbReference>
<dbReference type="EMBL" id="BIFR01000001">
    <property type="protein sequence ID" value="GCE10562.1"/>
    <property type="molecule type" value="Genomic_DNA"/>
</dbReference>
<keyword evidence="6" id="KW-1185">Reference proteome</keyword>
<evidence type="ECO:0000256" key="4">
    <source>
        <dbReference type="SAM" id="Phobius"/>
    </source>
</evidence>
<dbReference type="PROSITE" id="PS50005">
    <property type="entry name" value="TPR"/>
    <property type="match status" value="4"/>
</dbReference>
<dbReference type="InterPro" id="IPR011990">
    <property type="entry name" value="TPR-like_helical_dom_sf"/>
</dbReference>
<dbReference type="InterPro" id="IPR019734">
    <property type="entry name" value="TPR_rpt"/>
</dbReference>
<evidence type="ECO:0000256" key="3">
    <source>
        <dbReference type="PROSITE-ProRule" id="PRU00339"/>
    </source>
</evidence>
<evidence type="ECO:0000256" key="1">
    <source>
        <dbReference type="ARBA" id="ARBA00022737"/>
    </source>
</evidence>
<dbReference type="PANTHER" id="PTHR44858:SF1">
    <property type="entry name" value="UDP-N-ACETYLGLUCOSAMINE--PEPTIDE N-ACETYLGLUCOSAMINYLTRANSFERASE SPINDLY-RELATED"/>
    <property type="match status" value="1"/>
</dbReference>
<dbReference type="AlphaFoldDB" id="A0A401ZUT3"/>
<dbReference type="RefSeq" id="WP_161975212.1">
    <property type="nucleotide sequence ID" value="NZ_BIFR01000001.1"/>
</dbReference>
<feature type="repeat" description="TPR" evidence="3">
    <location>
        <begin position="168"/>
        <end position="201"/>
    </location>
</feature>
<dbReference type="SUPFAM" id="SSF48452">
    <property type="entry name" value="TPR-like"/>
    <property type="match status" value="1"/>
</dbReference>
<keyword evidence="4" id="KW-0472">Membrane</keyword>
<dbReference type="InterPro" id="IPR050498">
    <property type="entry name" value="Ycf3"/>
</dbReference>
<name>A0A401ZUT3_9CHLR</name>
<keyword evidence="4" id="KW-1133">Transmembrane helix</keyword>
<dbReference type="SMART" id="SM00028">
    <property type="entry name" value="TPR"/>
    <property type="match status" value="5"/>
</dbReference>
<dbReference type="Pfam" id="PF00515">
    <property type="entry name" value="TPR_1"/>
    <property type="match status" value="1"/>
</dbReference>
<feature type="repeat" description="TPR" evidence="3">
    <location>
        <begin position="100"/>
        <end position="133"/>
    </location>
</feature>
<proteinExistence type="predicted"/>
<protein>
    <submittedName>
        <fullName evidence="5">Uncharacterized protein</fullName>
    </submittedName>
</protein>